<dbReference type="Proteomes" id="UP001063166">
    <property type="component" value="Unassembled WGS sequence"/>
</dbReference>
<feature type="domain" description="C2H2-type" evidence="2">
    <location>
        <begin position="204"/>
        <end position="232"/>
    </location>
</feature>
<comment type="caution">
    <text evidence="3">The sequence shown here is derived from an EMBL/GenBank/DDBJ whole genome shotgun (WGS) entry which is preliminary data.</text>
</comment>
<keyword evidence="1" id="KW-0479">Metal-binding</keyword>
<evidence type="ECO:0000313" key="3">
    <source>
        <dbReference type="EMBL" id="GLB43077.1"/>
    </source>
</evidence>
<dbReference type="InterPro" id="IPR013087">
    <property type="entry name" value="Znf_C2H2_type"/>
</dbReference>
<evidence type="ECO:0000313" key="4">
    <source>
        <dbReference type="Proteomes" id="UP001063166"/>
    </source>
</evidence>
<keyword evidence="1" id="KW-0863">Zinc-finger</keyword>
<organism evidence="3 4">
    <name type="scientific">Lyophyllum shimeji</name>
    <name type="common">Hon-shimeji</name>
    <name type="synonym">Tricholoma shimeji</name>
    <dbReference type="NCBI Taxonomy" id="47721"/>
    <lineage>
        <taxon>Eukaryota</taxon>
        <taxon>Fungi</taxon>
        <taxon>Dikarya</taxon>
        <taxon>Basidiomycota</taxon>
        <taxon>Agaricomycotina</taxon>
        <taxon>Agaricomycetes</taxon>
        <taxon>Agaricomycetidae</taxon>
        <taxon>Agaricales</taxon>
        <taxon>Tricholomatineae</taxon>
        <taxon>Lyophyllaceae</taxon>
        <taxon>Lyophyllum</taxon>
    </lineage>
</organism>
<keyword evidence="1" id="KW-0862">Zinc</keyword>
<dbReference type="EMBL" id="BRPK01000012">
    <property type="protein sequence ID" value="GLB43077.1"/>
    <property type="molecule type" value="Genomic_DNA"/>
</dbReference>
<dbReference type="AlphaFoldDB" id="A0A9P3USB9"/>
<gene>
    <name evidence="3" type="ORF">LshimejAT787_1205260</name>
</gene>
<dbReference type="GO" id="GO:0008270">
    <property type="term" value="F:zinc ion binding"/>
    <property type="evidence" value="ECO:0007669"/>
    <property type="project" value="UniProtKB-KW"/>
</dbReference>
<protein>
    <recommendedName>
        <fullName evidence="2">C2H2-type domain-containing protein</fullName>
    </recommendedName>
</protein>
<proteinExistence type="predicted"/>
<dbReference type="PROSITE" id="PS00028">
    <property type="entry name" value="ZINC_FINGER_C2H2_1"/>
    <property type="match status" value="1"/>
</dbReference>
<name>A0A9P3USB9_LYOSH</name>
<evidence type="ECO:0000259" key="2">
    <source>
        <dbReference type="PROSITE" id="PS50157"/>
    </source>
</evidence>
<evidence type="ECO:0000256" key="1">
    <source>
        <dbReference type="PROSITE-ProRule" id="PRU00042"/>
    </source>
</evidence>
<reference evidence="3" key="1">
    <citation type="submission" date="2022-07" db="EMBL/GenBank/DDBJ databases">
        <title>The genome of Lyophyllum shimeji provides insight into the initial evolution of ectomycorrhizal fungal genome.</title>
        <authorList>
            <person name="Kobayashi Y."/>
            <person name="Shibata T."/>
            <person name="Hirakawa H."/>
            <person name="Shigenobu S."/>
            <person name="Nishiyama T."/>
            <person name="Yamada A."/>
            <person name="Hasebe M."/>
            <person name="Kawaguchi M."/>
        </authorList>
    </citation>
    <scope>NUCLEOTIDE SEQUENCE</scope>
    <source>
        <strain evidence="3">AT787</strain>
    </source>
</reference>
<sequence>MHPTISIRTRQKVHNSAWRSWNTTEYSRPPFLGFISRDPFDSGAFPFAKISFCTAAGARPIAKPLKGRSFPSVHTLTTRTRGQQRYKSLPSLRAVAQLVSSLLLSANTFASHATRHPLLSSAMLAKSIAAFLILAISLSGMVCAHGSHEHDHDETHAHNQHRRHFDSEDSLVARYAELPDEVSTRMLERELRRRGGGSSTLRVLHCKQCSAEFETRAALVSHHSSKHAKDYGTMSERLETSD</sequence>
<dbReference type="PROSITE" id="PS50157">
    <property type="entry name" value="ZINC_FINGER_C2H2_2"/>
    <property type="match status" value="1"/>
</dbReference>
<keyword evidence="4" id="KW-1185">Reference proteome</keyword>
<accession>A0A9P3USB9</accession>